<accession>A0A9P4JMK7</accession>
<dbReference type="SUPFAM" id="SSF51182">
    <property type="entry name" value="RmlC-like cupins"/>
    <property type="match status" value="1"/>
</dbReference>
<comment type="similarity">
    <text evidence="4 13">Belongs to the mannose-6-phosphate isomerase type 1 family.</text>
</comment>
<feature type="binding site" evidence="12">
    <location>
        <position position="262"/>
    </location>
    <ligand>
        <name>Zn(2+)</name>
        <dbReference type="ChEBI" id="CHEBI:29105"/>
    </ligand>
</feature>
<dbReference type="InterPro" id="IPR014710">
    <property type="entry name" value="RmlC-like_jellyroll"/>
</dbReference>
<dbReference type="GO" id="GO:0005829">
    <property type="term" value="C:cytosol"/>
    <property type="evidence" value="ECO:0007669"/>
    <property type="project" value="TreeGrafter"/>
</dbReference>
<dbReference type="AlphaFoldDB" id="A0A9P4JMK7"/>
<dbReference type="EMBL" id="ML993950">
    <property type="protein sequence ID" value="KAF2202067.1"/>
    <property type="molecule type" value="Genomic_DNA"/>
</dbReference>
<evidence type="ECO:0000256" key="8">
    <source>
        <dbReference type="ARBA" id="ARBA00022833"/>
    </source>
</evidence>
<keyword evidence="17" id="KW-1185">Reference proteome</keyword>
<evidence type="ECO:0000256" key="7">
    <source>
        <dbReference type="ARBA" id="ARBA00022723"/>
    </source>
</evidence>
<keyword evidence="8 12" id="KW-0862">Zinc</keyword>
<dbReference type="Pfam" id="PF01238">
    <property type="entry name" value="PMI_typeI_C"/>
    <property type="match status" value="1"/>
</dbReference>
<sequence>MVQKVLQLKCQCNEYPWGKQGSESLAAQLCAKTPGTDFKIDENKPYSEMWMGTYPELPSYVLETGEDLQKVLDKHSQELIGHGVIRKFKHTMLPYLPKVLSIAKALPLQLHPNKDLAEELHRKDPSQFTDPNHKPEIALALSDFEAFCGFKSLEDIERLMQLEPLKKFLPEVKKPRFDDQTLKHIVREMLKASDETIAETNDALLKLPKEKFGKDTYIPDLIPRLSNQYDKCDNGTVVALVLMNYLQLKAGDSIYIPADGIHAYLSGDIIECMARSDNVLNTGFCPRADRNNVDTFCSVLTFTPHTAEEALLKPKKFERARNGKTKIYAPPLSEFNVLSTEIGDGENEMISAIEGPSILLVTKGSGTLKADGKEHKLSEGYIYFIGQGTEMEFHSDKALQIFTAIVE</sequence>
<evidence type="ECO:0000256" key="12">
    <source>
        <dbReference type="PIRSR" id="PIRSR001480-2"/>
    </source>
</evidence>
<evidence type="ECO:0000313" key="16">
    <source>
        <dbReference type="EMBL" id="KAF2202067.1"/>
    </source>
</evidence>
<dbReference type="PANTHER" id="PTHR10309">
    <property type="entry name" value="MANNOSE-6-PHOSPHATE ISOMERASE"/>
    <property type="match status" value="1"/>
</dbReference>
<dbReference type="GO" id="GO:0008270">
    <property type="term" value="F:zinc ion binding"/>
    <property type="evidence" value="ECO:0007669"/>
    <property type="project" value="InterPro"/>
</dbReference>
<keyword evidence="7 12" id="KW-0479">Metal-binding</keyword>
<feature type="binding site" evidence="12">
    <location>
        <position position="111"/>
    </location>
    <ligand>
        <name>Zn(2+)</name>
        <dbReference type="ChEBI" id="CHEBI:29105"/>
    </ligand>
</feature>
<reference evidence="16" key="1">
    <citation type="journal article" date="2020" name="Stud. Mycol.">
        <title>101 Dothideomycetes genomes: a test case for predicting lifestyles and emergence of pathogens.</title>
        <authorList>
            <person name="Haridas S."/>
            <person name="Albert R."/>
            <person name="Binder M."/>
            <person name="Bloem J."/>
            <person name="Labutti K."/>
            <person name="Salamov A."/>
            <person name="Andreopoulos B."/>
            <person name="Baker S."/>
            <person name="Barry K."/>
            <person name="Bills G."/>
            <person name="Bluhm B."/>
            <person name="Cannon C."/>
            <person name="Castanera R."/>
            <person name="Culley D."/>
            <person name="Daum C."/>
            <person name="Ezra D."/>
            <person name="Gonzalez J."/>
            <person name="Henrissat B."/>
            <person name="Kuo A."/>
            <person name="Liang C."/>
            <person name="Lipzen A."/>
            <person name="Lutzoni F."/>
            <person name="Magnuson J."/>
            <person name="Mondo S."/>
            <person name="Nolan M."/>
            <person name="Ohm R."/>
            <person name="Pangilinan J."/>
            <person name="Park H.-J."/>
            <person name="Ramirez L."/>
            <person name="Alfaro M."/>
            <person name="Sun H."/>
            <person name="Tritt A."/>
            <person name="Yoshinaga Y."/>
            <person name="Zwiers L.-H."/>
            <person name="Turgeon B."/>
            <person name="Goodwin S."/>
            <person name="Spatafora J."/>
            <person name="Crous P."/>
            <person name="Grigoriev I."/>
        </authorList>
    </citation>
    <scope>NUCLEOTIDE SEQUENCE</scope>
    <source>
        <strain evidence="16">ATCC 74209</strain>
    </source>
</reference>
<dbReference type="InterPro" id="IPR016305">
    <property type="entry name" value="Mannose-6-P_Isomerase"/>
</dbReference>
<dbReference type="FunFam" id="2.60.120.10:FF:000044">
    <property type="entry name" value="Mannose-6-phosphate isomerase"/>
    <property type="match status" value="1"/>
</dbReference>
<evidence type="ECO:0000256" key="5">
    <source>
        <dbReference type="ARBA" id="ARBA00011956"/>
    </source>
</evidence>
<evidence type="ECO:0000259" key="14">
    <source>
        <dbReference type="Pfam" id="PF01238"/>
    </source>
</evidence>
<dbReference type="PANTHER" id="PTHR10309:SF4">
    <property type="entry name" value="MANNOSE-6-PHOSPHATE ISOMERASE"/>
    <property type="match status" value="1"/>
</dbReference>
<evidence type="ECO:0000256" key="6">
    <source>
        <dbReference type="ARBA" id="ARBA00018236"/>
    </source>
</evidence>
<dbReference type="OrthoDB" id="6605218at2759"/>
<dbReference type="PIRSF" id="PIRSF001480">
    <property type="entry name" value="Mannose-6-phosphate_isomerase"/>
    <property type="match status" value="1"/>
</dbReference>
<evidence type="ECO:0000313" key="17">
    <source>
        <dbReference type="Proteomes" id="UP000799536"/>
    </source>
</evidence>
<feature type="domain" description="Phosphomannose isomerase type I catalytic" evidence="15">
    <location>
        <begin position="6"/>
        <end position="152"/>
    </location>
</feature>
<comment type="catalytic activity">
    <reaction evidence="1">
        <text>D-mannose 6-phosphate = D-fructose 6-phosphate</text>
        <dbReference type="Rhea" id="RHEA:12356"/>
        <dbReference type="ChEBI" id="CHEBI:58735"/>
        <dbReference type="ChEBI" id="CHEBI:61527"/>
        <dbReference type="EC" id="5.3.1.8"/>
    </reaction>
</comment>
<evidence type="ECO:0000256" key="4">
    <source>
        <dbReference type="ARBA" id="ARBA00010772"/>
    </source>
</evidence>
<feature type="domain" description="Phosphomannose isomerase type I C-terminal" evidence="14">
    <location>
        <begin position="327"/>
        <end position="372"/>
    </location>
</feature>
<feature type="binding site" evidence="12">
    <location>
        <position position="109"/>
    </location>
    <ligand>
        <name>Zn(2+)</name>
        <dbReference type="ChEBI" id="CHEBI:29105"/>
    </ligand>
</feature>
<evidence type="ECO:0000256" key="11">
    <source>
        <dbReference type="ARBA" id="ARBA00030762"/>
    </source>
</evidence>
<dbReference type="Pfam" id="PF20511">
    <property type="entry name" value="PMI_typeI_cat"/>
    <property type="match status" value="1"/>
</dbReference>
<keyword evidence="9 16" id="KW-0413">Isomerase</keyword>
<protein>
    <recommendedName>
        <fullName evidence="6">Mannose-6-phosphate isomerase</fullName>
        <ecNumber evidence="5">5.3.1.8</ecNumber>
    </recommendedName>
    <alternativeName>
        <fullName evidence="10">Phosphohexomutase</fullName>
    </alternativeName>
    <alternativeName>
        <fullName evidence="11">Phosphomannose isomerase</fullName>
    </alternativeName>
</protein>
<evidence type="ECO:0000256" key="9">
    <source>
        <dbReference type="ARBA" id="ARBA00023235"/>
    </source>
</evidence>
<comment type="function">
    <text evidence="2">Involved in the synthesis of the GDP-mannose and dolichol-phosphate-mannose required for a number of critical mannosyl transfer reactions.</text>
</comment>
<proteinExistence type="inferred from homology"/>
<dbReference type="EC" id="5.3.1.8" evidence="5"/>
<dbReference type="GO" id="GO:0005975">
    <property type="term" value="P:carbohydrate metabolic process"/>
    <property type="evidence" value="ECO:0007669"/>
    <property type="project" value="InterPro"/>
</dbReference>
<dbReference type="InterPro" id="IPR001250">
    <property type="entry name" value="Man6P_Isoase-1"/>
</dbReference>
<comment type="cofactor">
    <cofactor evidence="12">
        <name>Zn(2+)</name>
        <dbReference type="ChEBI" id="CHEBI:29105"/>
    </cofactor>
    <text evidence="12">Binds 1 zinc ion per subunit.</text>
</comment>
<evidence type="ECO:0000256" key="13">
    <source>
        <dbReference type="RuleBase" id="RU004189"/>
    </source>
</evidence>
<evidence type="ECO:0000259" key="15">
    <source>
        <dbReference type="Pfam" id="PF20511"/>
    </source>
</evidence>
<evidence type="ECO:0000256" key="1">
    <source>
        <dbReference type="ARBA" id="ARBA00000757"/>
    </source>
</evidence>
<organism evidence="16 17">
    <name type="scientific">Delitschia confertaspora ATCC 74209</name>
    <dbReference type="NCBI Taxonomy" id="1513339"/>
    <lineage>
        <taxon>Eukaryota</taxon>
        <taxon>Fungi</taxon>
        <taxon>Dikarya</taxon>
        <taxon>Ascomycota</taxon>
        <taxon>Pezizomycotina</taxon>
        <taxon>Dothideomycetes</taxon>
        <taxon>Pleosporomycetidae</taxon>
        <taxon>Pleosporales</taxon>
        <taxon>Delitschiaceae</taxon>
        <taxon>Delitschia</taxon>
    </lineage>
</organism>
<comment type="caution">
    <text evidence="16">The sequence shown here is derived from an EMBL/GenBank/DDBJ whole genome shotgun (WGS) entry which is preliminary data.</text>
</comment>
<evidence type="ECO:0000256" key="10">
    <source>
        <dbReference type="ARBA" id="ARBA00029741"/>
    </source>
</evidence>
<gene>
    <name evidence="16" type="ORF">GQ43DRAFT_440015</name>
</gene>
<dbReference type="NCBIfam" id="TIGR00218">
    <property type="entry name" value="manA"/>
    <property type="match status" value="1"/>
</dbReference>
<evidence type="ECO:0000256" key="2">
    <source>
        <dbReference type="ARBA" id="ARBA00002564"/>
    </source>
</evidence>
<feature type="binding site" evidence="12">
    <location>
        <position position="136"/>
    </location>
    <ligand>
        <name>Zn(2+)</name>
        <dbReference type="ChEBI" id="CHEBI:29105"/>
    </ligand>
</feature>
<name>A0A9P4JMK7_9PLEO</name>
<dbReference type="PRINTS" id="PR00714">
    <property type="entry name" value="MAN6PISMRASE"/>
</dbReference>
<dbReference type="InterPro" id="IPR046457">
    <property type="entry name" value="PMI_typeI_cat"/>
</dbReference>
<evidence type="ECO:0000256" key="3">
    <source>
        <dbReference type="ARBA" id="ARBA00004666"/>
    </source>
</evidence>
<dbReference type="GO" id="GO:0004476">
    <property type="term" value="F:mannose-6-phosphate isomerase activity"/>
    <property type="evidence" value="ECO:0007669"/>
    <property type="project" value="UniProtKB-EC"/>
</dbReference>
<dbReference type="Proteomes" id="UP000799536">
    <property type="component" value="Unassembled WGS sequence"/>
</dbReference>
<dbReference type="InterPro" id="IPR046456">
    <property type="entry name" value="PMI_typeI_C"/>
</dbReference>
<dbReference type="Gene3D" id="1.10.441.10">
    <property type="entry name" value="Phosphomannose Isomerase, domain 2"/>
    <property type="match status" value="1"/>
</dbReference>
<dbReference type="InterPro" id="IPR011051">
    <property type="entry name" value="RmlC_Cupin_sf"/>
</dbReference>
<comment type="pathway">
    <text evidence="3">Nucleotide-sugar biosynthesis; GDP-alpha-D-mannose biosynthesis; alpha-D-mannose 1-phosphate from D-fructose 6-phosphate: step 1/2.</text>
</comment>
<dbReference type="CDD" id="cd07011">
    <property type="entry name" value="cupin_PMI_type_I_N"/>
    <property type="match status" value="1"/>
</dbReference>
<dbReference type="Gene3D" id="2.60.120.10">
    <property type="entry name" value="Jelly Rolls"/>
    <property type="match status" value="2"/>
</dbReference>
<dbReference type="GO" id="GO:0009298">
    <property type="term" value="P:GDP-mannose biosynthetic process"/>
    <property type="evidence" value="ECO:0007669"/>
    <property type="project" value="InterPro"/>
</dbReference>